<protein>
    <recommendedName>
        <fullName evidence="4">YncE family protein</fullName>
    </recommendedName>
</protein>
<evidence type="ECO:0000313" key="3">
    <source>
        <dbReference type="Proteomes" id="UP001165667"/>
    </source>
</evidence>
<sequence length="358" mass="37601">MKTALVSAMLATAACLPTSFASAADGWHLKTATTIDGKASAWDYVSFDEGTNHVFLGHRKEGLQVFDPVGHKVVKTIAGTVEASSNGAVLIPDLDLGLSNNENGTLIPFKLSTLEAQEPVKVGEELDTSHYDPVGKRLVVNMSGGKDGTDLVMLELPSMKDVGHLHVASKKVEGADSDGKAFFLAAQDLDKVDRIDTAGGKVLAEIDVAAKCGQPTSVAADAANDRVFVGCRGRGAVKPSLVVLDGTTGTIIYSAEIGAGTDSLAYDPALKRIFSTNGLGANLNVFEQVDANTYKPEETLGTRAFVRTMAMDHKSGTLYAVTAEGSADPAKKILTAVSPFYPNTFTPNSFTVLAYGKN</sequence>
<dbReference type="EMBL" id="JAMOIM010000001">
    <property type="protein sequence ID" value="MCW6506948.1"/>
    <property type="molecule type" value="Genomic_DNA"/>
</dbReference>
<dbReference type="AlphaFoldDB" id="A0AA42CGV6"/>
<keyword evidence="3" id="KW-1185">Reference proteome</keyword>
<gene>
    <name evidence="2" type="ORF">M8523_02810</name>
</gene>
<dbReference type="RefSeq" id="WP_282583284.1">
    <property type="nucleotide sequence ID" value="NZ_JAMOIM010000001.1"/>
</dbReference>
<feature type="signal peptide" evidence="1">
    <location>
        <begin position="1"/>
        <end position="23"/>
    </location>
</feature>
<organism evidence="2 3">
    <name type="scientific">Lichenifustis flavocetrariae</name>
    <dbReference type="NCBI Taxonomy" id="2949735"/>
    <lineage>
        <taxon>Bacteria</taxon>
        <taxon>Pseudomonadati</taxon>
        <taxon>Pseudomonadota</taxon>
        <taxon>Alphaproteobacteria</taxon>
        <taxon>Hyphomicrobiales</taxon>
        <taxon>Lichenihabitantaceae</taxon>
        <taxon>Lichenifustis</taxon>
    </lineage>
</organism>
<name>A0AA42CGV6_9HYPH</name>
<accession>A0AA42CGV6</accession>
<proteinExistence type="predicted"/>
<keyword evidence="1" id="KW-0732">Signal</keyword>
<dbReference type="PROSITE" id="PS51257">
    <property type="entry name" value="PROKAR_LIPOPROTEIN"/>
    <property type="match status" value="1"/>
</dbReference>
<dbReference type="SUPFAM" id="SSF51004">
    <property type="entry name" value="C-terminal (heme d1) domain of cytochrome cd1-nitrite reductase"/>
    <property type="match status" value="1"/>
</dbReference>
<evidence type="ECO:0000313" key="2">
    <source>
        <dbReference type="EMBL" id="MCW6506948.1"/>
    </source>
</evidence>
<dbReference type="Proteomes" id="UP001165667">
    <property type="component" value="Unassembled WGS sequence"/>
</dbReference>
<evidence type="ECO:0000256" key="1">
    <source>
        <dbReference type="SAM" id="SignalP"/>
    </source>
</evidence>
<feature type="chain" id="PRO_5041424766" description="YncE family protein" evidence="1">
    <location>
        <begin position="24"/>
        <end position="358"/>
    </location>
</feature>
<dbReference type="InterPro" id="IPR015943">
    <property type="entry name" value="WD40/YVTN_repeat-like_dom_sf"/>
</dbReference>
<evidence type="ECO:0008006" key="4">
    <source>
        <dbReference type="Google" id="ProtNLM"/>
    </source>
</evidence>
<reference evidence="2" key="1">
    <citation type="submission" date="2022-05" db="EMBL/GenBank/DDBJ databases">
        <authorList>
            <person name="Pankratov T."/>
        </authorList>
    </citation>
    <scope>NUCLEOTIDE SEQUENCE</scope>
    <source>
        <strain evidence="2">BP6-180914</strain>
    </source>
</reference>
<dbReference type="InterPro" id="IPR011048">
    <property type="entry name" value="Haem_d1_sf"/>
</dbReference>
<dbReference type="Gene3D" id="2.130.10.10">
    <property type="entry name" value="YVTN repeat-like/Quinoprotein amine dehydrogenase"/>
    <property type="match status" value="1"/>
</dbReference>
<comment type="caution">
    <text evidence="2">The sequence shown here is derived from an EMBL/GenBank/DDBJ whole genome shotgun (WGS) entry which is preliminary data.</text>
</comment>